<evidence type="ECO:0000256" key="2">
    <source>
        <dbReference type="SAM" id="SignalP"/>
    </source>
</evidence>
<keyword evidence="4" id="KW-1185">Reference proteome</keyword>
<name>A0ABN9S6S6_9DINO</name>
<comment type="caution">
    <text evidence="3">The sequence shown here is derived from an EMBL/GenBank/DDBJ whole genome shotgun (WGS) entry which is preliminary data.</text>
</comment>
<dbReference type="Proteomes" id="UP001189429">
    <property type="component" value="Unassembled WGS sequence"/>
</dbReference>
<gene>
    <name evidence="3" type="ORF">PCOR1329_LOCUS27036</name>
</gene>
<feature type="chain" id="PRO_5046339453" evidence="2">
    <location>
        <begin position="20"/>
        <end position="477"/>
    </location>
</feature>
<organism evidence="3 4">
    <name type="scientific">Prorocentrum cordatum</name>
    <dbReference type="NCBI Taxonomy" id="2364126"/>
    <lineage>
        <taxon>Eukaryota</taxon>
        <taxon>Sar</taxon>
        <taxon>Alveolata</taxon>
        <taxon>Dinophyceae</taxon>
        <taxon>Prorocentrales</taxon>
        <taxon>Prorocentraceae</taxon>
        <taxon>Prorocentrum</taxon>
    </lineage>
</organism>
<feature type="signal peptide" evidence="2">
    <location>
        <begin position="1"/>
        <end position="19"/>
    </location>
</feature>
<feature type="region of interest" description="Disordered" evidence="1">
    <location>
        <begin position="20"/>
        <end position="78"/>
    </location>
</feature>
<sequence>MPTLLRVLLTTSLLSGASALSTADRKRRMDRGEMSQGMSGGRRKEAALIEQRAASREGADRSGRGAREGRAVGSHGAGMLQTPEELGIYEGVAEAGEFAKSVFSESYCLDIGATGFPIPVFKMMQLVKWNASTYFQELEAVGFSDDALQMVGPQEALLKSDCMQEGRQSRTRHIFVGDSQMMALRNALHRLNGCPEIWWHNTTWDHQELLASIQEGRRVKTSNGRFHAKTDQTPDGDLPKGCREEGIASFIFWDAWLDWEIPLQDIQNEIKLLGVNPHEGDTVVVWIGSNFISATGRQGVLSNTIDRLHSLGVKMVWDSPTFIDDVLMAATTSKDMGTDSRSGIPITYTAIARRKARGEIGSNQYKSEKAFLAGGAVEIPMTKRWQLTNRYRGLQCDGIHSDMRARDPLYYDLPCPKGSESYGRSTYCNWVEPFDDRVREDCPQFVGLDDLVLQSGLFAMCAAHESPFCYAHTERIR</sequence>
<accession>A0ABN9S6S6</accession>
<dbReference type="EMBL" id="CAUYUJ010009724">
    <property type="protein sequence ID" value="CAK0827523.1"/>
    <property type="molecule type" value="Genomic_DNA"/>
</dbReference>
<proteinExistence type="predicted"/>
<evidence type="ECO:0000256" key="1">
    <source>
        <dbReference type="SAM" id="MobiDB-lite"/>
    </source>
</evidence>
<evidence type="ECO:0000313" key="3">
    <source>
        <dbReference type="EMBL" id="CAK0827523.1"/>
    </source>
</evidence>
<protein>
    <submittedName>
        <fullName evidence="3">Uncharacterized protein</fullName>
    </submittedName>
</protein>
<keyword evidence="2" id="KW-0732">Signal</keyword>
<reference evidence="3" key="1">
    <citation type="submission" date="2023-10" db="EMBL/GenBank/DDBJ databases">
        <authorList>
            <person name="Chen Y."/>
            <person name="Shah S."/>
            <person name="Dougan E. K."/>
            <person name="Thang M."/>
            <person name="Chan C."/>
        </authorList>
    </citation>
    <scope>NUCLEOTIDE SEQUENCE [LARGE SCALE GENOMIC DNA]</scope>
</reference>
<evidence type="ECO:0000313" key="4">
    <source>
        <dbReference type="Proteomes" id="UP001189429"/>
    </source>
</evidence>
<feature type="compositionally biased region" description="Basic and acidic residues" evidence="1">
    <location>
        <begin position="42"/>
        <end position="70"/>
    </location>
</feature>